<dbReference type="Gene3D" id="3.40.50.1000">
    <property type="entry name" value="HAD superfamily/HAD-like"/>
    <property type="match status" value="1"/>
</dbReference>
<dbReference type="GO" id="GO:0008967">
    <property type="term" value="F:phosphoglycolate phosphatase activity"/>
    <property type="evidence" value="ECO:0007669"/>
    <property type="project" value="TreeGrafter"/>
</dbReference>
<dbReference type="InterPro" id="IPR050155">
    <property type="entry name" value="HAD-like_hydrolase_sf"/>
</dbReference>
<evidence type="ECO:0000313" key="2">
    <source>
        <dbReference type="Proteomes" id="UP000256269"/>
    </source>
</evidence>
<dbReference type="Gene3D" id="1.10.150.240">
    <property type="entry name" value="Putative phosphatase, domain 2"/>
    <property type="match status" value="1"/>
</dbReference>
<gene>
    <name evidence="1" type="ORF">BCF44_103193</name>
</gene>
<dbReference type="InterPro" id="IPR023214">
    <property type="entry name" value="HAD_sf"/>
</dbReference>
<dbReference type="SUPFAM" id="SSF56784">
    <property type="entry name" value="HAD-like"/>
    <property type="match status" value="1"/>
</dbReference>
<name>A0A3E0HZ46_9PSEU</name>
<dbReference type="PANTHER" id="PTHR43434:SF1">
    <property type="entry name" value="PHOSPHOGLYCOLATE PHOSPHATASE"/>
    <property type="match status" value="1"/>
</dbReference>
<reference evidence="1 2" key="1">
    <citation type="submission" date="2018-08" db="EMBL/GenBank/DDBJ databases">
        <title>Genomic Encyclopedia of Archaeal and Bacterial Type Strains, Phase II (KMG-II): from individual species to whole genera.</title>
        <authorList>
            <person name="Goeker M."/>
        </authorList>
    </citation>
    <scope>NUCLEOTIDE SEQUENCE [LARGE SCALE GENOMIC DNA]</scope>
    <source>
        <strain evidence="1 2">DSM 45791</strain>
    </source>
</reference>
<dbReference type="GO" id="GO:0006281">
    <property type="term" value="P:DNA repair"/>
    <property type="evidence" value="ECO:0007669"/>
    <property type="project" value="TreeGrafter"/>
</dbReference>
<dbReference type="SFLD" id="SFLDG01129">
    <property type="entry name" value="C1.5:_HAD__Beta-PGM__Phosphata"/>
    <property type="match status" value="1"/>
</dbReference>
<dbReference type="CDD" id="cd01427">
    <property type="entry name" value="HAD_like"/>
    <property type="match status" value="1"/>
</dbReference>
<keyword evidence="2" id="KW-1185">Reference proteome</keyword>
<accession>A0A3E0HZ46</accession>
<sequence length="218" mass="24123">MTKLRARHVVWDWNGTLLDDNHAVLAAVNTVCAMYESAPVTLDEWRAVFSRPILACYEKVLSRALTEADWDVIDQQYHRAYRLELETCGLAVGVPDLLHEWRAAGRSQSLLSMWFHDELVPLVGKMSLTGLFDRVDGLRGYNMGGSKAEHLVEHLEAQRLDPADVVMIGDVVDDALAARQVGAQCVLVTTGMMPRDRLETAGVPVTDSIPEALALIDA</sequence>
<dbReference type="Proteomes" id="UP000256269">
    <property type="component" value="Unassembled WGS sequence"/>
</dbReference>
<dbReference type="RefSeq" id="WP_116173793.1">
    <property type="nucleotide sequence ID" value="NZ_CP144375.1"/>
</dbReference>
<dbReference type="AlphaFoldDB" id="A0A3E0HZ46"/>
<dbReference type="OrthoDB" id="4307245at2"/>
<dbReference type="EMBL" id="QUNO01000003">
    <property type="protein sequence ID" value="REH51744.1"/>
    <property type="molecule type" value="Genomic_DNA"/>
</dbReference>
<organism evidence="1 2">
    <name type="scientific">Kutzneria buriramensis</name>
    <dbReference type="NCBI Taxonomy" id="1045776"/>
    <lineage>
        <taxon>Bacteria</taxon>
        <taxon>Bacillati</taxon>
        <taxon>Actinomycetota</taxon>
        <taxon>Actinomycetes</taxon>
        <taxon>Pseudonocardiales</taxon>
        <taxon>Pseudonocardiaceae</taxon>
        <taxon>Kutzneria</taxon>
    </lineage>
</organism>
<dbReference type="PANTHER" id="PTHR43434">
    <property type="entry name" value="PHOSPHOGLYCOLATE PHOSPHATASE"/>
    <property type="match status" value="1"/>
</dbReference>
<dbReference type="InterPro" id="IPR023198">
    <property type="entry name" value="PGP-like_dom2"/>
</dbReference>
<dbReference type="Pfam" id="PF13419">
    <property type="entry name" value="HAD_2"/>
    <property type="match status" value="1"/>
</dbReference>
<dbReference type="GO" id="GO:0005829">
    <property type="term" value="C:cytosol"/>
    <property type="evidence" value="ECO:0007669"/>
    <property type="project" value="TreeGrafter"/>
</dbReference>
<comment type="caution">
    <text evidence="1">The sequence shown here is derived from an EMBL/GenBank/DDBJ whole genome shotgun (WGS) entry which is preliminary data.</text>
</comment>
<evidence type="ECO:0000313" key="1">
    <source>
        <dbReference type="EMBL" id="REH51744.1"/>
    </source>
</evidence>
<dbReference type="SFLD" id="SFLDS00003">
    <property type="entry name" value="Haloacid_Dehalogenase"/>
    <property type="match status" value="1"/>
</dbReference>
<protein>
    <submittedName>
        <fullName evidence="1">Phosphoglycolate phosphatase-like HAD superfamily hydrolase</fullName>
    </submittedName>
</protein>
<keyword evidence="1" id="KW-0378">Hydrolase</keyword>
<dbReference type="InterPro" id="IPR036412">
    <property type="entry name" value="HAD-like_sf"/>
</dbReference>
<proteinExistence type="predicted"/>
<dbReference type="InterPro" id="IPR041492">
    <property type="entry name" value="HAD_2"/>
</dbReference>